<keyword evidence="3 7" id="KW-0812">Transmembrane</keyword>
<evidence type="ECO:0000256" key="1">
    <source>
        <dbReference type="ARBA" id="ARBA00004651"/>
    </source>
</evidence>
<dbReference type="GO" id="GO:0005886">
    <property type="term" value="C:plasma membrane"/>
    <property type="evidence" value="ECO:0007669"/>
    <property type="project" value="UniProtKB-SubCell"/>
</dbReference>
<protein>
    <submittedName>
        <fullName evidence="10">ABC transporter permease</fullName>
    </submittedName>
</protein>
<feature type="domain" description="ABC3 transporter permease C-terminal" evidence="8">
    <location>
        <begin position="760"/>
        <end position="875"/>
    </location>
</feature>
<comment type="similarity">
    <text evidence="6">Belongs to the ABC-4 integral membrane protein family.</text>
</comment>
<dbReference type="EMBL" id="QXJM01000056">
    <property type="protein sequence ID" value="RIE00424.1"/>
    <property type="molecule type" value="Genomic_DNA"/>
</dbReference>
<name>A0A398CND3_9BACL</name>
<evidence type="ECO:0000256" key="4">
    <source>
        <dbReference type="ARBA" id="ARBA00022989"/>
    </source>
</evidence>
<feature type="domain" description="MacB-like periplasmic core" evidence="9">
    <location>
        <begin position="19"/>
        <end position="253"/>
    </location>
</feature>
<sequence length="883" mass="98022">MRNYTGLTEKYLWGQKKRSILTMIGIVLSVTLLTSIGTIATSYKDKLIRQTMQSYGDYHVSFNGIPGEAVSKVSNYATVGSAGIISREGYAVISETDEKEKKENPVTAPFRYLNVKRYDANAMNMLQVRLESGRLPENANEIILSSWGLNLFPNKPKLGDHIKLNLGVRTVASTGKEKAINGMGDFGWDLDEAFQARTQKEFKVVGIMKPPSNSAWSSAFIIPAITFNDNKAIDPDRPYFIYAKMKSMDQIKKKTESIVSSLKINDTDQGSALQLNRDNSIKNVRIEFNNELLKLYGKSTYDGVNKSSILALAAIIAIILICTFAVIYNAFHISVLERIAQFGILRCIGATPSQIRNIVLKEAAILSLVSIPIGLFTGTLFMKILFYSISFISLGFLNDMKMVVSIPILAFAGLLGLLTVYISAIGPAKQAARVSPLEAVKSSGNTNAEKITRIKKSAFMKKLLGLEGQFARRNLQRNKRRFRITAFSMIISVILFIVFSGIVDFLKQTSSSGMHYSYSINYEGPSKRIPDSVYQDVLKLEAVQKAYKFYNHQVEAIIPKNKINPNYYEVMKSMYSVDVGEGYRTGNNYLNSLGDNGLDDLKSKLIEGTIDREKMNRENGVIVLQKIAMITEKGKKLIIDQTNFKVGDQIQIRSPEEGKKEYTTVTVVGVADQELLSSGYSESHTVGFITTPKVIAKITGNDAFSRILIIANPDAPNAPITDYLQALIKQDAGYSYMDKVAESEQAKNDEMTSRILLYGFIGVIDLIAFINILNTVSTNLILRTKEFAVLKAIGMTQKQLNKMILLEGALLGVFAALNGILIGVALDFSIQRLFSDVVEMAWTIPWRNMGIAFAGAMITILVATIWPMRTLKKVNIVDALRRG</sequence>
<feature type="transmembrane region" description="Helical" evidence="7">
    <location>
        <begin position="482"/>
        <end position="503"/>
    </location>
</feature>
<reference evidence="10 11" key="1">
    <citation type="submission" date="2018-09" db="EMBL/GenBank/DDBJ databases">
        <title>Cohnella cavernae sp. nov., isolated from a karst cave.</title>
        <authorList>
            <person name="Zhu H."/>
        </authorList>
    </citation>
    <scope>NUCLEOTIDE SEQUENCE [LARGE SCALE GENOMIC DNA]</scope>
    <source>
        <strain evidence="10 11">K2E09-144</strain>
    </source>
</reference>
<gene>
    <name evidence="10" type="ORF">D3H35_28860</name>
</gene>
<feature type="transmembrane region" description="Helical" evidence="7">
    <location>
        <begin position="363"/>
        <end position="396"/>
    </location>
</feature>
<keyword evidence="2" id="KW-1003">Cell membrane</keyword>
<dbReference type="InterPro" id="IPR050250">
    <property type="entry name" value="Macrolide_Exporter_MacB"/>
</dbReference>
<feature type="domain" description="ABC3 transporter permease C-terminal" evidence="8">
    <location>
        <begin position="314"/>
        <end position="436"/>
    </location>
</feature>
<dbReference type="AlphaFoldDB" id="A0A398CND3"/>
<evidence type="ECO:0000259" key="9">
    <source>
        <dbReference type="Pfam" id="PF12704"/>
    </source>
</evidence>
<evidence type="ECO:0000256" key="2">
    <source>
        <dbReference type="ARBA" id="ARBA00022475"/>
    </source>
</evidence>
<keyword evidence="4 7" id="KW-1133">Transmembrane helix</keyword>
<evidence type="ECO:0000256" key="6">
    <source>
        <dbReference type="ARBA" id="ARBA00038076"/>
    </source>
</evidence>
<dbReference type="Proteomes" id="UP000266340">
    <property type="component" value="Unassembled WGS sequence"/>
</dbReference>
<dbReference type="InterPro" id="IPR025857">
    <property type="entry name" value="MacB_PCD"/>
</dbReference>
<accession>A0A398CND3</accession>
<feature type="transmembrane region" description="Helical" evidence="7">
    <location>
        <begin position="846"/>
        <end position="866"/>
    </location>
</feature>
<keyword evidence="11" id="KW-1185">Reference proteome</keyword>
<dbReference type="GO" id="GO:0022857">
    <property type="term" value="F:transmembrane transporter activity"/>
    <property type="evidence" value="ECO:0007669"/>
    <property type="project" value="TreeGrafter"/>
</dbReference>
<comment type="caution">
    <text evidence="10">The sequence shown here is derived from an EMBL/GenBank/DDBJ whole genome shotgun (WGS) entry which is preliminary data.</text>
</comment>
<evidence type="ECO:0000256" key="7">
    <source>
        <dbReference type="SAM" id="Phobius"/>
    </source>
</evidence>
<dbReference type="Pfam" id="PF12704">
    <property type="entry name" value="MacB_PCD"/>
    <property type="match status" value="1"/>
</dbReference>
<dbReference type="PANTHER" id="PTHR30572:SF4">
    <property type="entry name" value="ABC TRANSPORTER PERMEASE YTRF"/>
    <property type="match status" value="1"/>
</dbReference>
<organism evidence="10 11">
    <name type="scientific">Cohnella faecalis</name>
    <dbReference type="NCBI Taxonomy" id="2315694"/>
    <lineage>
        <taxon>Bacteria</taxon>
        <taxon>Bacillati</taxon>
        <taxon>Bacillota</taxon>
        <taxon>Bacilli</taxon>
        <taxon>Bacillales</taxon>
        <taxon>Paenibacillaceae</taxon>
        <taxon>Cohnella</taxon>
    </lineage>
</organism>
<evidence type="ECO:0000313" key="10">
    <source>
        <dbReference type="EMBL" id="RIE00424.1"/>
    </source>
</evidence>
<dbReference type="PANTHER" id="PTHR30572">
    <property type="entry name" value="MEMBRANE COMPONENT OF TRANSPORTER-RELATED"/>
    <property type="match status" value="1"/>
</dbReference>
<feature type="transmembrane region" description="Helical" evidence="7">
    <location>
        <begin position="803"/>
        <end position="826"/>
    </location>
</feature>
<feature type="transmembrane region" description="Helical" evidence="7">
    <location>
        <begin position="402"/>
        <end position="424"/>
    </location>
</feature>
<evidence type="ECO:0000313" key="11">
    <source>
        <dbReference type="Proteomes" id="UP000266340"/>
    </source>
</evidence>
<evidence type="ECO:0000256" key="5">
    <source>
        <dbReference type="ARBA" id="ARBA00023136"/>
    </source>
</evidence>
<feature type="transmembrane region" description="Helical" evidence="7">
    <location>
        <begin position="755"/>
        <end position="782"/>
    </location>
</feature>
<proteinExistence type="inferred from homology"/>
<keyword evidence="5 7" id="KW-0472">Membrane</keyword>
<feature type="transmembrane region" description="Helical" evidence="7">
    <location>
        <begin position="309"/>
        <end position="331"/>
    </location>
</feature>
<evidence type="ECO:0000256" key="3">
    <source>
        <dbReference type="ARBA" id="ARBA00022692"/>
    </source>
</evidence>
<comment type="subcellular location">
    <subcellularLocation>
        <location evidence="1">Cell membrane</location>
        <topology evidence="1">Multi-pass membrane protein</topology>
    </subcellularLocation>
</comment>
<feature type="transmembrane region" description="Helical" evidence="7">
    <location>
        <begin position="20"/>
        <end position="43"/>
    </location>
</feature>
<dbReference type="Pfam" id="PF02687">
    <property type="entry name" value="FtsX"/>
    <property type="match status" value="2"/>
</dbReference>
<evidence type="ECO:0000259" key="8">
    <source>
        <dbReference type="Pfam" id="PF02687"/>
    </source>
</evidence>
<dbReference type="InterPro" id="IPR003838">
    <property type="entry name" value="ABC3_permease_C"/>
</dbReference>